<feature type="region of interest" description="Disordered" evidence="3">
    <location>
        <begin position="1164"/>
        <end position="1189"/>
    </location>
</feature>
<dbReference type="EMBL" id="FM992695">
    <property type="protein sequence ID" value="CAX40470.1"/>
    <property type="molecule type" value="Genomic_DNA"/>
</dbReference>
<feature type="region of interest" description="Disordered" evidence="3">
    <location>
        <begin position="1274"/>
        <end position="1295"/>
    </location>
</feature>
<dbReference type="eggNOG" id="KOG0783">
    <property type="taxonomic scope" value="Eukaryota"/>
</dbReference>
<proteinExistence type="predicted"/>
<dbReference type="VEuPathDB" id="FungiDB:CD36_35070"/>
<feature type="compositionally biased region" description="Polar residues" evidence="3">
    <location>
        <begin position="1178"/>
        <end position="1189"/>
    </location>
</feature>
<dbReference type="InterPro" id="IPR000408">
    <property type="entry name" value="Reg_chr_condens"/>
</dbReference>
<dbReference type="PROSITE" id="PS50097">
    <property type="entry name" value="BTB"/>
    <property type="match status" value="1"/>
</dbReference>
<organism evidence="6 7">
    <name type="scientific">Candida dubliniensis (strain CD36 / ATCC MYA-646 / CBS 7987 / NCPF 3949 / NRRL Y-17841)</name>
    <name type="common">Yeast</name>
    <dbReference type="NCBI Taxonomy" id="573826"/>
    <lineage>
        <taxon>Eukaryota</taxon>
        <taxon>Fungi</taxon>
        <taxon>Dikarya</taxon>
        <taxon>Ascomycota</taxon>
        <taxon>Saccharomycotina</taxon>
        <taxon>Pichiomycetes</taxon>
        <taxon>Debaryomycetaceae</taxon>
        <taxon>Candida/Lodderomyces clade</taxon>
        <taxon>Candida</taxon>
    </lineage>
</organism>
<evidence type="ECO:0000313" key="7">
    <source>
        <dbReference type="Proteomes" id="UP000002605"/>
    </source>
</evidence>
<dbReference type="Pfam" id="PF13540">
    <property type="entry name" value="RCC1_2"/>
    <property type="match status" value="1"/>
</dbReference>
<dbReference type="GeneID" id="8049496"/>
<dbReference type="Gene3D" id="1.25.40.20">
    <property type="entry name" value="Ankyrin repeat-containing domain"/>
    <property type="match status" value="1"/>
</dbReference>
<feature type="repeat" description="RCC1" evidence="2">
    <location>
        <begin position="250"/>
        <end position="303"/>
    </location>
</feature>
<evidence type="ECO:0000259" key="4">
    <source>
        <dbReference type="PROSITE" id="PS50097"/>
    </source>
</evidence>
<dbReference type="KEGG" id="cdu:CD36_35070"/>
<keyword evidence="7" id="KW-1185">Reference proteome</keyword>
<feature type="repeat" description="RCC1" evidence="2">
    <location>
        <begin position="304"/>
        <end position="367"/>
    </location>
</feature>
<evidence type="ECO:0000313" key="6">
    <source>
        <dbReference type="EMBL" id="CAX40470.1"/>
    </source>
</evidence>
<dbReference type="InterPro" id="IPR036770">
    <property type="entry name" value="Ankyrin_rpt-contain_sf"/>
</dbReference>
<dbReference type="SUPFAM" id="SSF48403">
    <property type="entry name" value="Ankyrin repeat"/>
    <property type="match status" value="1"/>
</dbReference>
<dbReference type="InterPro" id="IPR002110">
    <property type="entry name" value="Ankyrin_rpt"/>
</dbReference>
<feature type="domain" description="BTB" evidence="4">
    <location>
        <begin position="867"/>
        <end position="929"/>
    </location>
</feature>
<dbReference type="InterPro" id="IPR051625">
    <property type="entry name" value="Signaling_Regulatory_Domain"/>
</dbReference>
<feature type="compositionally biased region" description="Basic residues" evidence="3">
    <location>
        <begin position="1433"/>
        <end position="1456"/>
    </location>
</feature>
<dbReference type="InterPro" id="IPR011333">
    <property type="entry name" value="SKP1/BTB/POZ_sf"/>
</dbReference>
<dbReference type="RefSeq" id="XP_002422462.1">
    <property type="nucleotide sequence ID" value="XM_002422417.1"/>
</dbReference>
<dbReference type="PANTHER" id="PTHR22872">
    <property type="entry name" value="BTK-BINDING PROTEIN-RELATED"/>
    <property type="match status" value="1"/>
</dbReference>
<dbReference type="PANTHER" id="PTHR22872:SF2">
    <property type="entry name" value="INHIBITOR OF BRUTON TYROSINE KINASE"/>
    <property type="match status" value="1"/>
</dbReference>
<gene>
    <name evidence="5" type="ordered locus">Cd36_35070</name>
    <name evidence="6" type="ORF">CD36_35070</name>
</gene>
<dbReference type="PROSITE" id="PS50012">
    <property type="entry name" value="RCC1_3"/>
    <property type="match status" value="3"/>
</dbReference>
<dbReference type="Pfam" id="PF00651">
    <property type="entry name" value="BTB"/>
    <property type="match status" value="1"/>
</dbReference>
<dbReference type="Gene3D" id="2.130.10.30">
    <property type="entry name" value="Regulator of chromosome condensation 1/beta-lactamase-inhibitor protein II"/>
    <property type="match status" value="1"/>
</dbReference>
<evidence type="ECO:0000313" key="5">
    <source>
        <dbReference type="CGD" id="CAL0000160455"/>
    </source>
</evidence>
<feature type="repeat" description="RCC1" evidence="2">
    <location>
        <begin position="182"/>
        <end position="249"/>
    </location>
</feature>
<dbReference type="OrthoDB" id="1893551at2759"/>
<evidence type="ECO:0000256" key="1">
    <source>
        <dbReference type="ARBA" id="ARBA00022737"/>
    </source>
</evidence>
<accession>B9WN03</accession>
<protein>
    <submittedName>
        <fullName evidence="6">BTB domain and ankyrin repeat protein, putative</fullName>
    </submittedName>
</protein>
<dbReference type="InterPro" id="IPR009091">
    <property type="entry name" value="RCC1/BLIP-II"/>
</dbReference>
<dbReference type="Gene3D" id="3.30.710.10">
    <property type="entry name" value="Potassium Channel Kv1.1, Chain A"/>
    <property type="match status" value="2"/>
</dbReference>
<dbReference type="InterPro" id="IPR000210">
    <property type="entry name" value="BTB/POZ_dom"/>
</dbReference>
<feature type="region of interest" description="Disordered" evidence="3">
    <location>
        <begin position="1314"/>
        <end position="1350"/>
    </location>
</feature>
<evidence type="ECO:0000256" key="3">
    <source>
        <dbReference type="SAM" id="MobiDB-lite"/>
    </source>
</evidence>
<feature type="region of interest" description="Disordered" evidence="3">
    <location>
        <begin position="1422"/>
        <end position="1456"/>
    </location>
</feature>
<dbReference type="Proteomes" id="UP000002605">
    <property type="component" value="Chromosome R"/>
</dbReference>
<keyword evidence="1" id="KW-0677">Repeat</keyword>
<feature type="compositionally biased region" description="Basic and acidic residues" evidence="3">
    <location>
        <begin position="1422"/>
        <end position="1432"/>
    </location>
</feature>
<reference evidence="6 7" key="1">
    <citation type="journal article" date="2009" name="Genome Res.">
        <title>Comparative genomics of the fungal pathogens Candida dubliniensis and Candida albicans.</title>
        <authorList>
            <person name="Jackson A.P."/>
            <person name="Gamble J.A."/>
            <person name="Yeomans T."/>
            <person name="Moran G.P."/>
            <person name="Saunders D."/>
            <person name="Harris D."/>
            <person name="Aslett M."/>
            <person name="Barrell J.F."/>
            <person name="Butler G."/>
            <person name="Citiulo F."/>
            <person name="Coleman D.C."/>
            <person name="de Groot P.W.J."/>
            <person name="Goodwin T.J."/>
            <person name="Quail M.A."/>
            <person name="McQuillan J."/>
            <person name="Munro C.A."/>
            <person name="Pain A."/>
            <person name="Poulter R.T."/>
            <person name="Rajandream M.A."/>
            <person name="Renauld H."/>
            <person name="Spiering M.J."/>
            <person name="Tivey A."/>
            <person name="Gow N.A.R."/>
            <person name="Barrell B."/>
            <person name="Sullivan D.J."/>
            <person name="Berriman M."/>
        </authorList>
    </citation>
    <scope>NUCLEOTIDE SEQUENCE [LARGE SCALE GENOMIC DNA]</scope>
    <source>
        <strain evidence="7">CD36 / ATCC MYA-646 / CBS 7987 / NCPF 3949 / NRRL Y-17841</strain>
    </source>
</reference>
<sequence>MNSINVTKLKKLTKDDLFKRDVFGRTILHICILVNNPDALKSLTKNPDFKSILKHNDYENGWNCLHYIFFHKRLQCLKILIDYLQGIVVQGNIFATNSPLLELLKFKDRNGNTPLNLLNNDFKDLLWFPEYITDKNEFHMTYKYQHIKPAKEIKEDEDGDMPDILPFLKSSQISWTEKRGASEIYVFGCNTNNQLGVGDSTDRATPALLYHDNFKLTSDTASPISERFKRPRYKRIIISKNHSLVVTQDGELFSCGVGSRGRLGHGLADLNNYFKFKRIEFFNDKKIKDVAISSNHSIALTTDNEVYAWGLNSFNQLGVPNMNNKKSTNYLDKFIATPILAGGELRRIQNIMGAEVSKIHSLVWSKNCLCFWGLNVGQMGISCTNGDIEVKVHERSVRGETQVNPRAIQLRDDIKCVSTSELCTCVVTTLNDIHVYYNYQHFKLPKIPIKGHSDKHFDYFKPRRITEAAVIKKIVTRGPENCMLLLKNGSVLSFSVNTSDIKNTKYTSIWKAYDHDMVATDIDISTDGSVVLCTRSGAVFVKSTLSSNQRKNSMSGATLPIPLTKNKFKKIESVDNVVRVTCDPKFLSFGFMRDDIDLLPLELPQNDFFTDIETLSPAVEYNFGRKQNKLFDNNNNLYIASFFNPTRTNTHEEDGDDTEYNELHSKQDTLVVNKIKEIYNNKFDDKVNKRMKTSNTYEDVISEDAYSNIKKCSGYEEDYTDSLKDILVNNENFYDANFEFAFAEDAKFGFHSSVLQARSNVFRKLLQLNDANETLIGDNIKIVWIPEKSTLRVLTTVSPVAALMFMHSVYSGRKMDNWEQHVFSYSSPEQVRLRINQYQALCSLFGINNDRLLVTKAFQGLLDSNTGDVVIKTSDGDVFAHAFVLKARSAFFETLLSERWDKVNENNAQYLDFTGLTKFQITLILRYLYGVSNDSLLDCFQYDFGEKDYFINDLLELIEVADELLLLQLKCDLQLAICDMISLDNVLVLLVHGFTLNAQKLFLNCSWYIFNNLEVLMFSPGFREIPSDAMQLLEVFIDKIRNVPNGTRAWFDQDPNVLFEYIENIDEFNEHFMSDRKGFSSFEPLVDDTYAETRKPKNFVKKRKSRKSSSSPFNKDIIDFRQSLRKESNGESFPPTIVDDSEGFILVENKTRQRNASNISLDVSSMNSGVHDHPPNKTGYSSTTGKVSSTQPNFEPFVQSSGLPSSSTWAIRPQLSSESSDALLAADTSIKSTDLSRASGKSKSVKAKIGPVIKVSQKERKRLAAAAAAAAAAATATSDNQEQSEEKNSKQTSTIAPWSTCIAEAPAVNSQNINSLPVLGSSKSKKKSITTNRPQTTKKSPSPISIPSSTASTPFSMAAAITPDSSFNSVYSTPSLTEVMIHESLKLEQAKLQETERKTLSEIQQEQEFAKWWEEESKRVQEEMQRLELVDNKKKKKKKNTSPKPQKHRKPIKSQS</sequence>
<dbReference type="HOGENOM" id="CLU_004619_0_0_1"/>
<name>B9WN03_CANDC</name>
<dbReference type="SMART" id="SM00248">
    <property type="entry name" value="ANK"/>
    <property type="match status" value="2"/>
</dbReference>
<feature type="compositionally biased region" description="Low complexity" evidence="3">
    <location>
        <begin position="1337"/>
        <end position="1350"/>
    </location>
</feature>
<dbReference type="SUPFAM" id="SSF54695">
    <property type="entry name" value="POZ domain"/>
    <property type="match status" value="1"/>
</dbReference>
<evidence type="ECO:0000256" key="2">
    <source>
        <dbReference type="PROSITE-ProRule" id="PRU00235"/>
    </source>
</evidence>
<dbReference type="SUPFAM" id="SSF50985">
    <property type="entry name" value="RCC1/BLIP-II"/>
    <property type="match status" value="1"/>
</dbReference>
<dbReference type="CDD" id="cd14733">
    <property type="entry name" value="BACK"/>
    <property type="match status" value="1"/>
</dbReference>
<dbReference type="CGD" id="CAL0000160455">
    <property type="gene designation" value="Cd36_35070"/>
</dbReference>